<name>A0A0S1B413_9GAMM</name>
<dbReference type="KEGG" id="sacz:AOT14_34080"/>
<organism evidence="1 2">
    <name type="scientific">Stenotrophomonas acidaminiphila</name>
    <dbReference type="NCBI Taxonomy" id="128780"/>
    <lineage>
        <taxon>Bacteria</taxon>
        <taxon>Pseudomonadati</taxon>
        <taxon>Pseudomonadota</taxon>
        <taxon>Gammaproteobacteria</taxon>
        <taxon>Lysobacterales</taxon>
        <taxon>Lysobacteraceae</taxon>
        <taxon>Stenotrophomonas</taxon>
    </lineage>
</organism>
<dbReference type="OrthoDB" id="4070623at2"/>
<dbReference type="PANTHER" id="PTHR35862:SF3">
    <property type="entry name" value="FELS-2 PROPHAGE PROTEIN"/>
    <property type="match status" value="1"/>
</dbReference>
<dbReference type="PANTHER" id="PTHR35862">
    <property type="entry name" value="FELS-2 PROPHAGE PROTEIN"/>
    <property type="match status" value="1"/>
</dbReference>
<reference evidence="1 2" key="1">
    <citation type="journal article" date="2015" name="Genome Announc.">
        <title>Complete Genome Sequencing of Stenotrophomonas acidaminiphila ZAC14D2_NAIMI4_2, a Multidrug-Resistant Strain Isolated from Sediments of a Polluted River in Mexico, Uncovers New Antibiotic Resistance Genes and a Novel Class-II Lasso Peptide Biosynthesis Gene Cluster.</title>
        <authorList>
            <person name="Vinuesa P."/>
            <person name="Ochoa-Sanchez L.E."/>
        </authorList>
    </citation>
    <scope>NUCLEOTIDE SEQUENCE [LARGE SCALE GENOMIC DNA]</scope>
    <source>
        <strain evidence="1 2">ZAC14D2_NAIMI4_2</strain>
    </source>
</reference>
<dbReference type="EMBL" id="CP012900">
    <property type="protein sequence ID" value="ALJ29748.1"/>
    <property type="molecule type" value="Genomic_DNA"/>
</dbReference>
<proteinExistence type="predicted"/>
<dbReference type="Pfam" id="PF05954">
    <property type="entry name" value="Phage_GPD"/>
    <property type="match status" value="1"/>
</dbReference>
<evidence type="ECO:0000313" key="2">
    <source>
        <dbReference type="Proteomes" id="UP000061010"/>
    </source>
</evidence>
<dbReference type="SUPFAM" id="SSF69279">
    <property type="entry name" value="Phage tail proteins"/>
    <property type="match status" value="1"/>
</dbReference>
<accession>A0A0S1B413</accession>
<keyword evidence="2" id="KW-1185">Reference proteome</keyword>
<dbReference type="PATRIC" id="fig|128780.6.peg.3452"/>
<dbReference type="Proteomes" id="UP000061010">
    <property type="component" value="Chromosome"/>
</dbReference>
<dbReference type="AlphaFoldDB" id="A0A0S1B413"/>
<evidence type="ECO:0000313" key="1">
    <source>
        <dbReference type="EMBL" id="ALJ29748.1"/>
    </source>
</evidence>
<gene>
    <name evidence="1" type="ORF">AOT14_34080</name>
</gene>
<sequence length="343" mass="37763">MSGHTTPAWRVVMDGEDVTRRIDPRLLSLTLTECRGQDADQLDLVIHDHDGAVALPRRGVYLTVAIGTRQRGLVDKGVFRVDEVEHSGAPDVISIRARSADFTQAMRIRRSRSWHGETLGSIVAGIAGEHQLRARIDPDLAPINVNHLDQADESDVHLLSQLATRYDATMAIKDRSLLFLKIGGGQPLDMRSPAKVTIARSDGDQHRYVVADRESYSGVRAYWTDKAGAQRKSVLAGDGENAKRLRETFDTERVAMEHAQAEWKRLQRGEATLSYTLAIGRADVTPEQHVTMRGFKPQIDETPWLLTKVTHTIAGSTGFSTALEMETLQGAAADAATSEPESP</sequence>
<protein>
    <submittedName>
        <fullName evidence="1">Phage late control protein GpU</fullName>
    </submittedName>
</protein>
<dbReference type="InterPro" id="IPR052726">
    <property type="entry name" value="Phage_Baseplate_Hub"/>
</dbReference>